<dbReference type="PANTHER" id="PTHR23043">
    <property type="entry name" value="HYPOXIA-INDUCIBLE FACTOR 1 ALPHA"/>
    <property type="match status" value="1"/>
</dbReference>
<feature type="domain" description="PAS" evidence="12">
    <location>
        <begin position="77"/>
        <end position="140"/>
    </location>
</feature>
<keyword evidence="4" id="KW-0221">Differentiation</keyword>
<dbReference type="InterPro" id="IPR013655">
    <property type="entry name" value="PAS_fold_3"/>
</dbReference>
<dbReference type="PROSITE" id="PS50112">
    <property type="entry name" value="PAS"/>
    <property type="match status" value="2"/>
</dbReference>
<reference evidence="15" key="3">
    <citation type="submission" date="2025-09" db="UniProtKB">
        <authorList>
            <consortium name="Ensembl"/>
        </authorList>
    </citation>
    <scope>IDENTIFICATION</scope>
</reference>
<dbReference type="InterPro" id="IPR001610">
    <property type="entry name" value="PAC"/>
</dbReference>
<feature type="domain" description="Single-minded C-terminal" evidence="14">
    <location>
        <begin position="467"/>
        <end position="696"/>
    </location>
</feature>
<dbReference type="GO" id="GO:0046983">
    <property type="term" value="F:protein dimerization activity"/>
    <property type="evidence" value="ECO:0007669"/>
    <property type="project" value="InterPro"/>
</dbReference>
<evidence type="ECO:0000259" key="13">
    <source>
        <dbReference type="PROSITE" id="PS50888"/>
    </source>
</evidence>
<evidence type="ECO:0000256" key="5">
    <source>
        <dbReference type="ARBA" id="ARBA00022902"/>
    </source>
</evidence>
<dbReference type="PANTHER" id="PTHR23043:SF22">
    <property type="entry name" value="SINGLE-MINDED HOMOLOG 1"/>
    <property type="match status" value="1"/>
</dbReference>
<dbReference type="PROSITE" id="PS50888">
    <property type="entry name" value="BHLH"/>
    <property type="match status" value="1"/>
</dbReference>
<dbReference type="FunFam" id="4.10.280.10:FF:000007">
    <property type="entry name" value="single-minded homolog 1 isoform X1"/>
    <property type="match status" value="1"/>
</dbReference>
<feature type="region of interest" description="Disordered" evidence="11">
    <location>
        <begin position="468"/>
        <end position="488"/>
    </location>
</feature>
<dbReference type="FunFam" id="3.30.450.20:FF:000017">
    <property type="entry name" value="SIM bHLH transcription factor 2"/>
    <property type="match status" value="1"/>
</dbReference>
<evidence type="ECO:0000256" key="4">
    <source>
        <dbReference type="ARBA" id="ARBA00022782"/>
    </source>
</evidence>
<evidence type="ECO:0000313" key="16">
    <source>
        <dbReference type="Proteomes" id="UP000005207"/>
    </source>
</evidence>
<comment type="function">
    <text evidence="10">Transcriptional factor that may have pleiotropic effects during embryogenesis and in the adult.</text>
</comment>
<feature type="domain" description="Single-minded C-terminal" evidence="14">
    <location>
        <begin position="336"/>
        <end position="442"/>
    </location>
</feature>
<dbReference type="Pfam" id="PF23171">
    <property type="entry name" value="bHLH_HIF1A"/>
    <property type="match status" value="1"/>
</dbReference>
<organism evidence="15 16">
    <name type="scientific">Oreochromis niloticus</name>
    <name type="common">Nile tilapia</name>
    <name type="synonym">Tilapia nilotica</name>
    <dbReference type="NCBI Taxonomy" id="8128"/>
    <lineage>
        <taxon>Eukaryota</taxon>
        <taxon>Metazoa</taxon>
        <taxon>Chordata</taxon>
        <taxon>Craniata</taxon>
        <taxon>Vertebrata</taxon>
        <taxon>Euteleostomi</taxon>
        <taxon>Actinopterygii</taxon>
        <taxon>Neopterygii</taxon>
        <taxon>Teleostei</taxon>
        <taxon>Neoteleostei</taxon>
        <taxon>Acanthomorphata</taxon>
        <taxon>Ovalentaria</taxon>
        <taxon>Cichlomorphae</taxon>
        <taxon>Cichliformes</taxon>
        <taxon>Cichlidae</taxon>
        <taxon>African cichlids</taxon>
        <taxon>Pseudocrenilabrinae</taxon>
        <taxon>Oreochromini</taxon>
        <taxon>Oreochromis</taxon>
    </lineage>
</organism>
<dbReference type="GO" id="GO:0000977">
    <property type="term" value="F:RNA polymerase II transcription regulatory region sequence-specific DNA binding"/>
    <property type="evidence" value="ECO:0007669"/>
    <property type="project" value="TreeGrafter"/>
</dbReference>
<dbReference type="Proteomes" id="UP000005207">
    <property type="component" value="Linkage group LG15"/>
</dbReference>
<keyword evidence="7" id="KW-0238">DNA-binding</keyword>
<keyword evidence="2" id="KW-0217">Developmental protein</keyword>
<dbReference type="Gene3D" id="4.10.280.10">
    <property type="entry name" value="Helix-loop-helix DNA-binding domain"/>
    <property type="match status" value="1"/>
</dbReference>
<dbReference type="SMART" id="SM00353">
    <property type="entry name" value="HLH"/>
    <property type="match status" value="1"/>
</dbReference>
<dbReference type="SMART" id="SM00091">
    <property type="entry name" value="PAS"/>
    <property type="match status" value="2"/>
</dbReference>
<evidence type="ECO:0000259" key="12">
    <source>
        <dbReference type="PROSITE" id="PS50112"/>
    </source>
</evidence>
<evidence type="ECO:0000256" key="11">
    <source>
        <dbReference type="SAM" id="MobiDB-lite"/>
    </source>
</evidence>
<dbReference type="InterPro" id="IPR013767">
    <property type="entry name" value="PAS_fold"/>
</dbReference>
<dbReference type="InterPro" id="IPR011598">
    <property type="entry name" value="bHLH_dom"/>
</dbReference>
<dbReference type="SUPFAM" id="SSF47459">
    <property type="entry name" value="HLH, helix-loop-helix DNA-binding domain"/>
    <property type="match status" value="1"/>
</dbReference>
<evidence type="ECO:0000256" key="1">
    <source>
        <dbReference type="ARBA" id="ARBA00004123"/>
    </source>
</evidence>
<feature type="domain" description="BHLH" evidence="13">
    <location>
        <begin position="1"/>
        <end position="53"/>
    </location>
</feature>
<protein>
    <submittedName>
        <fullName evidence="15">SIM bHLH transcription factor 1b</fullName>
    </submittedName>
</protein>
<dbReference type="SUPFAM" id="SSF55785">
    <property type="entry name" value="PYP-like sensor domain (PAS domain)"/>
    <property type="match status" value="2"/>
</dbReference>
<dbReference type="InterPro" id="IPR010578">
    <property type="entry name" value="SIM_C"/>
</dbReference>
<accession>I3KBK4</accession>
<evidence type="ECO:0000259" key="14">
    <source>
        <dbReference type="PROSITE" id="PS51302"/>
    </source>
</evidence>
<dbReference type="GeneTree" id="ENSGT00940000156143"/>
<dbReference type="InterPro" id="IPR000014">
    <property type="entry name" value="PAS"/>
</dbReference>
<gene>
    <name evidence="15" type="primary">LOC100698180</name>
</gene>
<dbReference type="GO" id="GO:0007399">
    <property type="term" value="P:nervous system development"/>
    <property type="evidence" value="ECO:0007669"/>
    <property type="project" value="UniProtKB-KW"/>
</dbReference>
<dbReference type="GO" id="GO:0000981">
    <property type="term" value="F:DNA-binding transcription factor activity, RNA polymerase II-specific"/>
    <property type="evidence" value="ECO:0007669"/>
    <property type="project" value="TreeGrafter"/>
</dbReference>
<dbReference type="CDD" id="cd19738">
    <property type="entry name" value="bHLH-PAS_SIM1"/>
    <property type="match status" value="1"/>
</dbReference>
<dbReference type="CDD" id="cd00130">
    <property type="entry name" value="PAS"/>
    <property type="match status" value="2"/>
</dbReference>
<dbReference type="STRING" id="8128.ENSONIP00000038758"/>
<keyword evidence="8" id="KW-0804">Transcription</keyword>
<dbReference type="eggNOG" id="KOG3559">
    <property type="taxonomic scope" value="Eukaryota"/>
</dbReference>
<dbReference type="PROSITE" id="PS51302">
    <property type="entry name" value="SIM_C"/>
    <property type="match status" value="2"/>
</dbReference>
<dbReference type="GO" id="GO:0005634">
    <property type="term" value="C:nucleus"/>
    <property type="evidence" value="ECO:0007669"/>
    <property type="project" value="UniProtKB-SubCell"/>
</dbReference>
<feature type="region of interest" description="Disordered" evidence="11">
    <location>
        <begin position="567"/>
        <end position="602"/>
    </location>
</feature>
<dbReference type="GO" id="GO:0030154">
    <property type="term" value="P:cell differentiation"/>
    <property type="evidence" value="ECO:0007669"/>
    <property type="project" value="UniProtKB-KW"/>
</dbReference>
<sequence>MKEKSKTAARTRREKENSEFYELAKMLPLPSAITSQLDKASIIRLTTSYLKMRIVFPQGLGEAWGHSSRTRSLDNIGRELGSHLLQTLDGFIFVVAPDGKIMYISETASVHLGLSQVELTGNSIYEYVHPADHDEMTAVLTPHQPYHTHFVQEYEMERSFFLRMKCVLAKRNAGLTSGGYKVIHCSGYLKIRQYSLDMSPFEGCYQNVGLVAVGHSLPPSAVTEIKLHSNMFMFRASLDMKLIFLDSRVAELTGYEPQDLIEKTLYHHVHSCDIFHLRCAHHLLLVKGQVTTKYYRFLAKHGGWVWVQSYATIVHNSRSSRPHCIVSVNYVLTDTEYKGMQLSLDQMSPSKPAFPYADSHSEDRKSTKSRLTQSKAKARVSPYPQQFSAFNPERSESDQDSQWGGSPLTDSASPQLLDPSEATEASCAYRLYPESGSLCYGLGLSEEDLAHAQTHPHTTTCDRVRCGSTSDSGERYHGDQFQASPREPSKMETLIRATQQMIKEEESRLQQHKMPLDVSGLTKTHSPCFTSSLPHHSQLTMPSVVCRGPGAPSIDLPTERLHHRDSIKVLGPNENDENTTSPASLSRLSSPSSDGIPRSGLSLTKDYMQTDMSPHPQQPQGSPLIYPAQERQPLDRQAAYALTGYSLEHLYDPESLRSYSSLACGGVQYDVASHVRMQAEQIQGHKTTSVIITNGS</sequence>
<feature type="domain" description="PAS" evidence="12">
    <location>
        <begin position="233"/>
        <end position="288"/>
    </location>
</feature>
<dbReference type="HOGENOM" id="CLU_010044_4_0_1"/>
<keyword evidence="3" id="KW-0677">Repeat</keyword>
<dbReference type="InterPro" id="IPR036638">
    <property type="entry name" value="HLH_DNA-bd_sf"/>
</dbReference>
<dbReference type="InterPro" id="IPR035965">
    <property type="entry name" value="PAS-like_dom_sf"/>
</dbReference>
<name>I3KBK4_ORENI</name>
<comment type="subcellular location">
    <subcellularLocation>
        <location evidence="1">Nucleus</location>
    </subcellularLocation>
</comment>
<keyword evidence="9" id="KW-0539">Nucleus</keyword>
<evidence type="ECO:0000313" key="15">
    <source>
        <dbReference type="Ensembl" id="ENSONIP00000018499.2"/>
    </source>
</evidence>
<dbReference type="AlphaFoldDB" id="I3KBK4"/>
<feature type="region of interest" description="Disordered" evidence="11">
    <location>
        <begin position="346"/>
        <end position="417"/>
    </location>
</feature>
<evidence type="ECO:0000256" key="3">
    <source>
        <dbReference type="ARBA" id="ARBA00022737"/>
    </source>
</evidence>
<evidence type="ECO:0000256" key="10">
    <source>
        <dbReference type="ARBA" id="ARBA00037499"/>
    </source>
</evidence>
<proteinExistence type="predicted"/>
<evidence type="ECO:0000256" key="7">
    <source>
        <dbReference type="ARBA" id="ARBA00023125"/>
    </source>
</evidence>
<keyword evidence="6" id="KW-0805">Transcription regulation</keyword>
<dbReference type="Pfam" id="PF06621">
    <property type="entry name" value="SIM_C"/>
    <property type="match status" value="1"/>
</dbReference>
<dbReference type="Gene3D" id="3.30.450.20">
    <property type="entry name" value="PAS domain"/>
    <property type="match status" value="2"/>
</dbReference>
<keyword evidence="16" id="KW-1185">Reference proteome</keyword>
<feature type="compositionally biased region" description="Low complexity" evidence="11">
    <location>
        <begin position="581"/>
        <end position="593"/>
    </location>
</feature>
<evidence type="ECO:0000256" key="8">
    <source>
        <dbReference type="ARBA" id="ARBA00023163"/>
    </source>
</evidence>
<keyword evidence="5" id="KW-0524">Neurogenesis</keyword>
<reference evidence="15" key="2">
    <citation type="submission" date="2025-08" db="UniProtKB">
        <authorList>
            <consortium name="Ensembl"/>
        </authorList>
    </citation>
    <scope>IDENTIFICATION</scope>
</reference>
<reference evidence="16" key="1">
    <citation type="submission" date="2012-01" db="EMBL/GenBank/DDBJ databases">
        <title>The Genome Sequence of Oreochromis niloticus (Nile Tilapia).</title>
        <authorList>
            <consortium name="Broad Institute Genome Assembly Team"/>
            <consortium name="Broad Institute Sequencing Platform"/>
            <person name="Di Palma F."/>
            <person name="Johnson J."/>
            <person name="Lander E.S."/>
            <person name="Lindblad-Toh K."/>
        </authorList>
    </citation>
    <scope>NUCLEOTIDE SEQUENCE [LARGE SCALE GENOMIC DNA]</scope>
</reference>
<feature type="compositionally biased region" description="Polar residues" evidence="11">
    <location>
        <begin position="400"/>
        <end position="414"/>
    </location>
</feature>
<evidence type="ECO:0000256" key="6">
    <source>
        <dbReference type="ARBA" id="ARBA00023015"/>
    </source>
</evidence>
<dbReference type="Ensembl" id="ENSONIT00000018516.2">
    <property type="protein sequence ID" value="ENSONIP00000018499.2"/>
    <property type="gene ID" value="ENSONIG00000014696.2"/>
</dbReference>
<dbReference type="Pfam" id="PF08447">
    <property type="entry name" value="PAS_3"/>
    <property type="match status" value="1"/>
</dbReference>
<evidence type="ECO:0000256" key="9">
    <source>
        <dbReference type="ARBA" id="ARBA00023242"/>
    </source>
</evidence>
<dbReference type="FunFam" id="3.30.450.20:FF:000047">
    <property type="entry name" value="SIM bHLH transcription factor 2"/>
    <property type="match status" value="1"/>
</dbReference>
<evidence type="ECO:0000256" key="2">
    <source>
        <dbReference type="ARBA" id="ARBA00022473"/>
    </source>
</evidence>
<dbReference type="SMART" id="SM00086">
    <property type="entry name" value="PAC"/>
    <property type="match status" value="1"/>
</dbReference>
<dbReference type="Pfam" id="PF00989">
    <property type="entry name" value="PAS"/>
    <property type="match status" value="1"/>
</dbReference>